<dbReference type="CDD" id="cd03360">
    <property type="entry name" value="LbH_AT_putative"/>
    <property type="match status" value="1"/>
</dbReference>
<evidence type="ECO:0000256" key="2">
    <source>
        <dbReference type="PIRSR" id="PIRSR620019-2"/>
    </source>
</evidence>
<dbReference type="Proteomes" id="UP000198571">
    <property type="component" value="Unassembled WGS sequence"/>
</dbReference>
<keyword evidence="4" id="KW-0808">Transferase</keyword>
<dbReference type="PANTHER" id="PTHR43300:SF7">
    <property type="entry name" value="UDP-N-ACETYLBACILLOSAMINE N-ACETYLTRANSFERASE"/>
    <property type="match status" value="1"/>
</dbReference>
<sequence>MSRKVMIIGHGGHSKVITDVIKSNPHLELAGYLDDKYDQIIYRNGLYYGPVLVASQFIKRLSVRLIIGIGNNEVRQKVAHKLNIPSEFYMTVAHRSAVISSSASIGSGTVVMANAVINADSQVGSHCIINTCAVVEHDNVLGDFVHISPNATLAGAVKINEGAHVGAGVTVIPGMEVGEWSVIGAGATVITNIPSQCTAVGVPAKMKVKEL</sequence>
<feature type="binding site" evidence="2">
    <location>
        <position position="146"/>
    </location>
    <ligand>
        <name>acetyl-CoA</name>
        <dbReference type="ChEBI" id="CHEBI:57288"/>
    </ligand>
</feature>
<dbReference type="EMBL" id="FOGT01000006">
    <property type="protein sequence ID" value="SER99042.1"/>
    <property type="molecule type" value="Genomic_DNA"/>
</dbReference>
<evidence type="ECO:0000259" key="3">
    <source>
        <dbReference type="Pfam" id="PF17836"/>
    </source>
</evidence>
<keyword evidence="5" id="KW-1185">Reference proteome</keyword>
<dbReference type="InterPro" id="IPR001451">
    <property type="entry name" value="Hexapep"/>
</dbReference>
<feature type="site" description="Increases basicity of active site His" evidence="1">
    <location>
        <position position="138"/>
    </location>
</feature>
<name>A0A1H9TPG3_9BACI</name>
<dbReference type="Pfam" id="PF17836">
    <property type="entry name" value="PglD_N"/>
    <property type="match status" value="1"/>
</dbReference>
<organism evidence="4 5">
    <name type="scientific">Salipaludibacillus aurantiacus</name>
    <dbReference type="NCBI Taxonomy" id="1601833"/>
    <lineage>
        <taxon>Bacteria</taxon>
        <taxon>Bacillati</taxon>
        <taxon>Bacillota</taxon>
        <taxon>Bacilli</taxon>
        <taxon>Bacillales</taxon>
        <taxon>Bacillaceae</taxon>
    </lineage>
</organism>
<reference evidence="5" key="1">
    <citation type="submission" date="2016-10" db="EMBL/GenBank/DDBJ databases">
        <authorList>
            <person name="Varghese N."/>
            <person name="Submissions S."/>
        </authorList>
    </citation>
    <scope>NUCLEOTIDE SEQUENCE [LARGE SCALE GENOMIC DNA]</scope>
    <source>
        <strain evidence="5">S9</strain>
    </source>
</reference>
<dbReference type="Pfam" id="PF00132">
    <property type="entry name" value="Hexapep"/>
    <property type="match status" value="1"/>
</dbReference>
<dbReference type="GO" id="GO:0016740">
    <property type="term" value="F:transferase activity"/>
    <property type="evidence" value="ECO:0007669"/>
    <property type="project" value="UniProtKB-KW"/>
</dbReference>
<dbReference type="PANTHER" id="PTHR43300">
    <property type="entry name" value="ACETYLTRANSFERASE"/>
    <property type="match status" value="1"/>
</dbReference>
<dbReference type="AlphaFoldDB" id="A0A1H9TPG3"/>
<accession>A0A1H9TPG3</accession>
<dbReference type="SUPFAM" id="SSF51161">
    <property type="entry name" value="Trimeric LpxA-like enzymes"/>
    <property type="match status" value="1"/>
</dbReference>
<evidence type="ECO:0000256" key="1">
    <source>
        <dbReference type="PIRSR" id="PIRSR620019-1"/>
    </source>
</evidence>
<dbReference type="InterPro" id="IPR041561">
    <property type="entry name" value="PglD_N"/>
</dbReference>
<dbReference type="STRING" id="1601833.SAMN05518684_1066"/>
<dbReference type="OrthoDB" id="9794407at2"/>
<dbReference type="NCBIfam" id="TIGR03570">
    <property type="entry name" value="NeuD_NnaD"/>
    <property type="match status" value="1"/>
</dbReference>
<proteinExistence type="predicted"/>
<dbReference type="RefSeq" id="WP_093050437.1">
    <property type="nucleotide sequence ID" value="NZ_FOGT01000006.1"/>
</dbReference>
<protein>
    <submittedName>
        <fullName evidence="4">Acetyltransferase EpsM</fullName>
    </submittedName>
</protein>
<feature type="domain" description="PglD N-terminal" evidence="3">
    <location>
        <begin position="4"/>
        <end position="82"/>
    </location>
</feature>
<dbReference type="InterPro" id="IPR011004">
    <property type="entry name" value="Trimer_LpxA-like_sf"/>
</dbReference>
<gene>
    <name evidence="4" type="ORF">SAMN05518684_1066</name>
</gene>
<evidence type="ECO:0000313" key="5">
    <source>
        <dbReference type="Proteomes" id="UP000198571"/>
    </source>
</evidence>
<dbReference type="InterPro" id="IPR020019">
    <property type="entry name" value="AcTrfase_PglD-like"/>
</dbReference>
<dbReference type="Gene3D" id="3.40.50.20">
    <property type="match status" value="1"/>
</dbReference>
<dbReference type="InterPro" id="IPR050179">
    <property type="entry name" value="Trans_hexapeptide_repeat"/>
</dbReference>
<evidence type="ECO:0000313" key="4">
    <source>
        <dbReference type="EMBL" id="SER99042.1"/>
    </source>
</evidence>
<feature type="binding site" evidence="2">
    <location>
        <position position="70"/>
    </location>
    <ligand>
        <name>substrate</name>
    </ligand>
</feature>
<dbReference type="Gene3D" id="2.160.10.10">
    <property type="entry name" value="Hexapeptide repeat proteins"/>
    <property type="match status" value="1"/>
</dbReference>
<feature type="active site" description="Proton acceptor" evidence="1">
    <location>
        <position position="137"/>
    </location>
</feature>